<comment type="similarity">
    <text evidence="1">Belongs to the ARTD/PARP family.</text>
</comment>
<evidence type="ECO:0000256" key="2">
    <source>
        <dbReference type="SAM" id="Coils"/>
    </source>
</evidence>
<dbReference type="Pfam" id="PF13673">
    <property type="entry name" value="Acetyltransf_10"/>
    <property type="match status" value="1"/>
</dbReference>
<feature type="compositionally biased region" description="Polar residues" evidence="3">
    <location>
        <begin position="1"/>
        <end position="10"/>
    </location>
</feature>
<protein>
    <submittedName>
        <fullName evidence="7">Uncharacterized protein LOC118432312 isoform X1</fullName>
    </submittedName>
</protein>
<accession>A0A9J7MEK7</accession>
<dbReference type="SUPFAM" id="SSF55729">
    <property type="entry name" value="Acyl-CoA N-acyltransferases (Nat)"/>
    <property type="match status" value="1"/>
</dbReference>
<gene>
    <name evidence="7" type="primary">LOC118432312</name>
</gene>
<feature type="region of interest" description="Disordered" evidence="3">
    <location>
        <begin position="1"/>
        <end position="43"/>
    </location>
</feature>
<dbReference type="Gene3D" id="3.90.228.10">
    <property type="match status" value="1"/>
</dbReference>
<dbReference type="InterPro" id="IPR012317">
    <property type="entry name" value="Poly(ADP-ribose)pol_cat_dom"/>
</dbReference>
<evidence type="ECO:0000259" key="5">
    <source>
        <dbReference type="Pfam" id="PF13673"/>
    </source>
</evidence>
<feature type="compositionally biased region" description="Polar residues" evidence="3">
    <location>
        <begin position="137"/>
        <end position="146"/>
    </location>
</feature>
<sequence length="898" mass="100008">MASLSESLTTKLPPVKFHCRQDKTRPKKPPPPPPDDQDGAGVTGKVLRAPDVTASPVIVDFRRLLQSSKSCIDVVPGVPNRDLLHAVVALYDGSLPDVGEEFLYATVCAKWSKTILMLRDSGEVVEELCKSHPVGGTSATSSTQDSGIADGEKGQQGGRGADEKKEDEDKRRFADVFSDSDSSDGSSSDSEEEEDFSAGADDFVQRVRERRQQRRDGRFQPSQGNLGIESRLLACATFERSYCKGEKVVQLHLIAVRRRYRKWGMGRYLLKQVKHPPVVGTYDYLIVHADSSATDFFERFGFSDDVVLNSRFNEFDEQWTNTTMMCYIPPYAGLNGMSSDPELDLKAMELEIRKLREKSLDAYQCQMTCVMRIMHEIVTLQAKLSAQGDIIHTLQDKNDQLQMDKVAQDKRFLDYKLGVMRNMYGSKQESDANLSKDIDEDTSGLNTLVSALEEELEKIQQAKDAGLTVGSQEDKTVSRVWMADAIEQAISDINRQISTLKTTVWLVSQTPPSSHDPSHVIDDLQQLVTSNQMFLNNLEEAAQQRHLFPAVPPQEQLTAQQRHLSSAVPCHEQLTAQQRHLSSAVPPHEQMTAQQRRLSPAVPSHEQLTAQQRHLSSAVPSHEQLTAQQRHLSPAVPPHEQLTVQQRHLSPAVLPPVPGSKPLTQLTSNNEIRGTSIFPLEQLISNSMNARIPAKGTEDFLSQLAHTAEWWQVADDFRRGMKKDSDIEGIVEVTNITPAELTASAVESFHTWRQKLQDPSLCMKLYFCGGLEHPTSRMKELIKYGFSEQDFSHGTFGVGLYFSKHPSKAANFCPLGKILLAEVVLGKTESVVKKNHTRRTPPNGYDSVVTPGRLLPSASGDSMVTNQEYLVFHPDQAIPVCLIEYKIVGQSATNGQSK</sequence>
<dbReference type="Proteomes" id="UP000001554">
    <property type="component" value="Chromosome 15"/>
</dbReference>
<dbReference type="KEGG" id="bfo:118432312"/>
<dbReference type="RefSeq" id="XP_035699746.1">
    <property type="nucleotide sequence ID" value="XM_035843853.1"/>
</dbReference>
<organism evidence="6 7">
    <name type="scientific">Branchiostoma floridae</name>
    <name type="common">Florida lancelet</name>
    <name type="synonym">Amphioxus</name>
    <dbReference type="NCBI Taxonomy" id="7739"/>
    <lineage>
        <taxon>Eukaryota</taxon>
        <taxon>Metazoa</taxon>
        <taxon>Chordata</taxon>
        <taxon>Cephalochordata</taxon>
        <taxon>Leptocardii</taxon>
        <taxon>Amphioxiformes</taxon>
        <taxon>Branchiostomatidae</taxon>
        <taxon>Branchiostoma</taxon>
    </lineage>
</organism>
<feature type="compositionally biased region" description="Low complexity" evidence="3">
    <location>
        <begin position="175"/>
        <end position="188"/>
    </location>
</feature>
<reference evidence="7" key="2">
    <citation type="submission" date="2025-08" db="UniProtKB">
        <authorList>
            <consortium name="RefSeq"/>
        </authorList>
    </citation>
    <scope>IDENTIFICATION</scope>
    <source>
        <strain evidence="7">S238N-H82</strain>
        <tissue evidence="7">Testes</tissue>
    </source>
</reference>
<dbReference type="AlphaFoldDB" id="A0A9J7MEK7"/>
<dbReference type="GO" id="GO:0003950">
    <property type="term" value="F:NAD+ poly-ADP-ribosyltransferase activity"/>
    <property type="evidence" value="ECO:0007669"/>
    <property type="project" value="InterPro"/>
</dbReference>
<name>A0A9J7MEK7_BRAFL</name>
<dbReference type="InterPro" id="IPR000182">
    <property type="entry name" value="GNAT_dom"/>
</dbReference>
<keyword evidence="2" id="KW-0175">Coiled coil</keyword>
<evidence type="ECO:0000259" key="4">
    <source>
        <dbReference type="Pfam" id="PF00644"/>
    </source>
</evidence>
<evidence type="ECO:0000256" key="1">
    <source>
        <dbReference type="ARBA" id="ARBA00024347"/>
    </source>
</evidence>
<feature type="compositionally biased region" description="Basic and acidic residues" evidence="3">
    <location>
        <begin position="160"/>
        <end position="174"/>
    </location>
</feature>
<evidence type="ECO:0000313" key="6">
    <source>
        <dbReference type="Proteomes" id="UP000001554"/>
    </source>
</evidence>
<feature type="region of interest" description="Disordered" evidence="3">
    <location>
        <begin position="131"/>
        <end position="203"/>
    </location>
</feature>
<evidence type="ECO:0000313" key="7">
    <source>
        <dbReference type="RefSeq" id="XP_035699746.1"/>
    </source>
</evidence>
<keyword evidence="6" id="KW-1185">Reference proteome</keyword>
<reference evidence="6" key="1">
    <citation type="journal article" date="2020" name="Nat. Ecol. Evol.">
        <title>Deeply conserved synteny resolves early events in vertebrate evolution.</title>
        <authorList>
            <person name="Simakov O."/>
            <person name="Marletaz F."/>
            <person name="Yue J.X."/>
            <person name="O'Connell B."/>
            <person name="Jenkins J."/>
            <person name="Brandt A."/>
            <person name="Calef R."/>
            <person name="Tung C.H."/>
            <person name="Huang T.K."/>
            <person name="Schmutz J."/>
            <person name="Satoh N."/>
            <person name="Yu J.K."/>
            <person name="Putnam N.H."/>
            <person name="Green R.E."/>
            <person name="Rokhsar D.S."/>
        </authorList>
    </citation>
    <scope>NUCLEOTIDE SEQUENCE [LARGE SCALE GENOMIC DNA]</scope>
    <source>
        <strain evidence="6">S238N-H82</strain>
    </source>
</reference>
<dbReference type="InterPro" id="IPR016181">
    <property type="entry name" value="Acyl_CoA_acyltransferase"/>
</dbReference>
<dbReference type="OrthoDB" id="10249393at2759"/>
<evidence type="ECO:0000256" key="3">
    <source>
        <dbReference type="SAM" id="MobiDB-lite"/>
    </source>
</evidence>
<dbReference type="GO" id="GO:0016747">
    <property type="term" value="F:acyltransferase activity, transferring groups other than amino-acyl groups"/>
    <property type="evidence" value="ECO:0007669"/>
    <property type="project" value="InterPro"/>
</dbReference>
<dbReference type="Gene3D" id="3.40.630.30">
    <property type="match status" value="1"/>
</dbReference>
<feature type="domain" description="PARP catalytic" evidence="4">
    <location>
        <begin position="778"/>
        <end position="866"/>
    </location>
</feature>
<feature type="domain" description="N-acetyltransferase" evidence="5">
    <location>
        <begin position="250"/>
        <end position="304"/>
    </location>
</feature>
<dbReference type="GeneID" id="118432312"/>
<proteinExistence type="inferred from homology"/>
<feature type="coiled-coil region" evidence="2">
    <location>
        <begin position="442"/>
        <end position="503"/>
    </location>
</feature>
<dbReference type="SUPFAM" id="SSF56399">
    <property type="entry name" value="ADP-ribosylation"/>
    <property type="match status" value="1"/>
</dbReference>
<dbReference type="Pfam" id="PF00644">
    <property type="entry name" value="PARP"/>
    <property type="match status" value="1"/>
</dbReference>